<evidence type="ECO:0000313" key="6">
    <source>
        <dbReference type="EMBL" id="MBC9716899.1"/>
    </source>
</evidence>
<evidence type="ECO:0000256" key="3">
    <source>
        <dbReference type="ARBA" id="ARBA00023163"/>
    </source>
</evidence>
<organism evidence="6 7">
    <name type="scientific">Streptomyces polyasparticus</name>
    <dbReference type="NCBI Taxonomy" id="2767826"/>
    <lineage>
        <taxon>Bacteria</taxon>
        <taxon>Bacillati</taxon>
        <taxon>Actinomycetota</taxon>
        <taxon>Actinomycetes</taxon>
        <taxon>Kitasatosporales</taxon>
        <taxon>Streptomycetaceae</taxon>
        <taxon>Streptomyces</taxon>
    </lineage>
</organism>
<keyword evidence="1" id="KW-0805">Transcription regulation</keyword>
<dbReference type="Proteomes" id="UP000642284">
    <property type="component" value="Unassembled WGS sequence"/>
</dbReference>
<feature type="domain" description="HTH gntR-type" evidence="5">
    <location>
        <begin position="9"/>
        <end position="77"/>
    </location>
</feature>
<keyword evidence="4" id="KW-0175">Coiled coil</keyword>
<accession>A0ABR7SNF4</accession>
<dbReference type="EMBL" id="JACTVJ010000016">
    <property type="protein sequence ID" value="MBC9716899.1"/>
    <property type="molecule type" value="Genomic_DNA"/>
</dbReference>
<dbReference type="InterPro" id="IPR036388">
    <property type="entry name" value="WH-like_DNA-bd_sf"/>
</dbReference>
<dbReference type="CDD" id="cd07377">
    <property type="entry name" value="WHTH_GntR"/>
    <property type="match status" value="1"/>
</dbReference>
<evidence type="ECO:0000256" key="1">
    <source>
        <dbReference type="ARBA" id="ARBA00023015"/>
    </source>
</evidence>
<reference evidence="6 7" key="1">
    <citation type="submission" date="2020-08" db="EMBL/GenBank/DDBJ databases">
        <title>Genemic of Streptomyces polyaspartic.</title>
        <authorList>
            <person name="Liu W."/>
        </authorList>
    </citation>
    <scope>NUCLEOTIDE SEQUENCE [LARGE SCALE GENOMIC DNA]</scope>
    <source>
        <strain evidence="6 7">TRM66268-LWL</strain>
    </source>
</reference>
<dbReference type="PANTHER" id="PTHR44846">
    <property type="entry name" value="MANNOSYL-D-GLYCERATE TRANSPORT/METABOLISM SYSTEM REPRESSOR MNGR-RELATED"/>
    <property type="match status" value="1"/>
</dbReference>
<proteinExistence type="predicted"/>
<protein>
    <submittedName>
        <fullName evidence="6">Winged helix-turn-helix transcriptional regulator</fullName>
    </submittedName>
</protein>
<dbReference type="InterPro" id="IPR036390">
    <property type="entry name" value="WH_DNA-bd_sf"/>
</dbReference>
<dbReference type="InterPro" id="IPR050679">
    <property type="entry name" value="Bact_HTH_transcr_reg"/>
</dbReference>
<dbReference type="RefSeq" id="WP_187817339.1">
    <property type="nucleotide sequence ID" value="NZ_JACTVJ010000016.1"/>
</dbReference>
<gene>
    <name evidence="6" type="ORF">H9Y04_30640</name>
</gene>
<dbReference type="SUPFAM" id="SSF46785">
    <property type="entry name" value="Winged helix' DNA-binding domain"/>
    <property type="match status" value="1"/>
</dbReference>
<dbReference type="Gene3D" id="1.10.10.10">
    <property type="entry name" value="Winged helix-like DNA-binding domain superfamily/Winged helix DNA-binding domain"/>
    <property type="match status" value="1"/>
</dbReference>
<sequence>MDGWKPGQRPTAKEIAAHYQKMISDGRYRPGDQLPAARALAKYLEVGYMTVQSGYGQLAAAGLAQKEQGRGTFVRAVPDGDNAQPVATVDELAERLAHVTSQLSDLQDRVALLESERRGSADENQ</sequence>
<dbReference type="InterPro" id="IPR000524">
    <property type="entry name" value="Tscrpt_reg_HTH_GntR"/>
</dbReference>
<keyword evidence="3" id="KW-0804">Transcription</keyword>
<dbReference type="Pfam" id="PF00392">
    <property type="entry name" value="GntR"/>
    <property type="match status" value="1"/>
</dbReference>
<evidence type="ECO:0000256" key="4">
    <source>
        <dbReference type="SAM" id="Coils"/>
    </source>
</evidence>
<evidence type="ECO:0000256" key="2">
    <source>
        <dbReference type="ARBA" id="ARBA00023125"/>
    </source>
</evidence>
<name>A0ABR7SNF4_9ACTN</name>
<feature type="coiled-coil region" evidence="4">
    <location>
        <begin position="89"/>
        <end position="123"/>
    </location>
</feature>
<dbReference type="SMART" id="SM00345">
    <property type="entry name" value="HTH_GNTR"/>
    <property type="match status" value="1"/>
</dbReference>
<dbReference type="PROSITE" id="PS50949">
    <property type="entry name" value="HTH_GNTR"/>
    <property type="match status" value="1"/>
</dbReference>
<comment type="caution">
    <text evidence="6">The sequence shown here is derived from an EMBL/GenBank/DDBJ whole genome shotgun (WGS) entry which is preliminary data.</text>
</comment>
<evidence type="ECO:0000259" key="5">
    <source>
        <dbReference type="PROSITE" id="PS50949"/>
    </source>
</evidence>
<dbReference type="PANTHER" id="PTHR44846:SF16">
    <property type="entry name" value="TRANSCRIPTIONAL REGULATOR PHNF-RELATED"/>
    <property type="match status" value="1"/>
</dbReference>
<evidence type="ECO:0000313" key="7">
    <source>
        <dbReference type="Proteomes" id="UP000642284"/>
    </source>
</evidence>
<keyword evidence="7" id="KW-1185">Reference proteome</keyword>
<keyword evidence="2" id="KW-0238">DNA-binding</keyword>